<evidence type="ECO:0000313" key="2">
    <source>
        <dbReference type="EMBL" id="MBM7717188.1"/>
    </source>
</evidence>
<evidence type="ECO:0000256" key="1">
    <source>
        <dbReference type="SAM" id="MobiDB-lite"/>
    </source>
</evidence>
<keyword evidence="3" id="KW-1185">Reference proteome</keyword>
<feature type="compositionally biased region" description="Basic and acidic residues" evidence="1">
    <location>
        <begin position="145"/>
        <end position="154"/>
    </location>
</feature>
<dbReference type="Pfam" id="PF13730">
    <property type="entry name" value="HTH_36"/>
    <property type="match status" value="1"/>
</dbReference>
<dbReference type="EMBL" id="JAFBFH010000040">
    <property type="protein sequence ID" value="MBM7717188.1"/>
    <property type="molecule type" value="Genomic_DNA"/>
</dbReference>
<organism evidence="2 3">
    <name type="scientific">Siminovitchia thermophila</name>
    <dbReference type="NCBI Taxonomy" id="1245522"/>
    <lineage>
        <taxon>Bacteria</taxon>
        <taxon>Bacillati</taxon>
        <taxon>Bacillota</taxon>
        <taxon>Bacilli</taxon>
        <taxon>Bacillales</taxon>
        <taxon>Bacillaceae</taxon>
        <taxon>Siminovitchia</taxon>
    </lineage>
</organism>
<feature type="region of interest" description="Disordered" evidence="1">
    <location>
        <begin position="124"/>
        <end position="154"/>
    </location>
</feature>
<dbReference type="Proteomes" id="UP000823485">
    <property type="component" value="Unassembled WGS sequence"/>
</dbReference>
<comment type="caution">
    <text evidence="2">The sequence shown here is derived from an EMBL/GenBank/DDBJ whole genome shotgun (WGS) entry which is preliminary data.</text>
</comment>
<sequence length="296" mass="34396">MQIASADYNAMKQLKTFENKEELNNAIRSFLYHHKHELMPAAALTLKTISRFAIKIPGVCWTKIATLADLVGKAARTIHRALKQLEELGAIKRLKTIRKKGGYGHTVIVINKQPDLSLPEHVTSDVTPEMSHREEPTKADIPTDEPPKNEHETKIFKTKSFREKNNNDIRKPDPEKIEMDKSFVDKRVPKEFVDLAKYGFNAIEIDNLWNRVRIAKEKINYTLTNETAIAIDALKQTIKQYKKRAIRKDIGAYFYTTVKNMLQNDQDEYERELAAEQRRQAIRQNNSILFYDWLNE</sequence>
<reference evidence="2 3" key="1">
    <citation type="submission" date="2021-01" db="EMBL/GenBank/DDBJ databases">
        <title>Genomic Encyclopedia of Type Strains, Phase IV (KMG-IV): sequencing the most valuable type-strain genomes for metagenomic binning, comparative biology and taxonomic classification.</title>
        <authorList>
            <person name="Goeker M."/>
        </authorList>
    </citation>
    <scope>NUCLEOTIDE SEQUENCE [LARGE SCALE GENOMIC DNA]</scope>
    <source>
        <strain evidence="2 3">DSM 105453</strain>
    </source>
</reference>
<accession>A0ABS2RC03</accession>
<proteinExistence type="predicted"/>
<dbReference type="RefSeq" id="WP_205180190.1">
    <property type="nucleotide sequence ID" value="NZ_JAFBFH010000040.1"/>
</dbReference>
<gene>
    <name evidence="2" type="ORF">JOC94_004213</name>
</gene>
<evidence type="ECO:0008006" key="4">
    <source>
        <dbReference type="Google" id="ProtNLM"/>
    </source>
</evidence>
<name>A0ABS2RC03_9BACI</name>
<evidence type="ECO:0000313" key="3">
    <source>
        <dbReference type="Proteomes" id="UP000823485"/>
    </source>
</evidence>
<protein>
    <recommendedName>
        <fullName evidence="4">Helix-turn-helix domain-containing protein</fullName>
    </recommendedName>
</protein>